<feature type="region of interest" description="Disordered" evidence="2">
    <location>
        <begin position="467"/>
        <end position="486"/>
    </location>
</feature>
<dbReference type="Proteomes" id="UP001152797">
    <property type="component" value="Unassembled WGS sequence"/>
</dbReference>
<evidence type="ECO:0000256" key="3">
    <source>
        <dbReference type="SAM" id="Phobius"/>
    </source>
</evidence>
<dbReference type="OrthoDB" id="429726at2759"/>
<evidence type="ECO:0000313" key="6">
    <source>
        <dbReference type="Proteomes" id="UP001152797"/>
    </source>
</evidence>
<feature type="compositionally biased region" description="Low complexity" evidence="2">
    <location>
        <begin position="467"/>
        <end position="479"/>
    </location>
</feature>
<keyword evidence="3" id="KW-1133">Transmembrane helix</keyword>
<reference evidence="4" key="1">
    <citation type="submission" date="2022-10" db="EMBL/GenBank/DDBJ databases">
        <authorList>
            <person name="Chen Y."/>
            <person name="Dougan E. K."/>
            <person name="Chan C."/>
            <person name="Rhodes N."/>
            <person name="Thang M."/>
        </authorList>
    </citation>
    <scope>NUCLEOTIDE SEQUENCE</scope>
</reference>
<keyword evidence="3" id="KW-0812">Transmembrane</keyword>
<accession>A0A9P1GNB8</accession>
<reference evidence="5 6" key="2">
    <citation type="submission" date="2024-05" db="EMBL/GenBank/DDBJ databases">
        <authorList>
            <person name="Chen Y."/>
            <person name="Shah S."/>
            <person name="Dougan E. K."/>
            <person name="Thang M."/>
            <person name="Chan C."/>
        </authorList>
    </citation>
    <scope>NUCLEOTIDE SEQUENCE [LARGE SCALE GENOMIC DNA]</scope>
</reference>
<dbReference type="InterPro" id="IPR011992">
    <property type="entry name" value="EF-hand-dom_pair"/>
</dbReference>
<evidence type="ECO:0000313" key="4">
    <source>
        <dbReference type="EMBL" id="CAI4017968.1"/>
    </source>
</evidence>
<dbReference type="InterPro" id="IPR018247">
    <property type="entry name" value="EF_Hand_1_Ca_BS"/>
</dbReference>
<evidence type="ECO:0000313" key="5">
    <source>
        <dbReference type="EMBL" id="CAL4805280.1"/>
    </source>
</evidence>
<proteinExistence type="predicted"/>
<dbReference type="SUPFAM" id="SSF47473">
    <property type="entry name" value="EF-hand"/>
    <property type="match status" value="1"/>
</dbReference>
<feature type="transmembrane region" description="Helical" evidence="3">
    <location>
        <begin position="832"/>
        <end position="851"/>
    </location>
</feature>
<keyword evidence="1" id="KW-0106">Calcium</keyword>
<protein>
    <submittedName>
        <fullName evidence="5">EF-hand domain-containing protein</fullName>
    </submittedName>
</protein>
<keyword evidence="6" id="KW-1185">Reference proteome</keyword>
<gene>
    <name evidence="4" type="ORF">C1SCF055_LOCUS42572</name>
</gene>
<dbReference type="EMBL" id="CAMXCT030006667">
    <property type="protein sequence ID" value="CAL4805280.1"/>
    <property type="molecule type" value="Genomic_DNA"/>
</dbReference>
<name>A0A9P1GNB8_9DINO</name>
<dbReference type="AlphaFoldDB" id="A0A9P1GNB8"/>
<feature type="transmembrane region" description="Helical" evidence="3">
    <location>
        <begin position="675"/>
        <end position="695"/>
    </location>
</feature>
<dbReference type="Gene3D" id="1.10.238.10">
    <property type="entry name" value="EF-hand"/>
    <property type="match status" value="1"/>
</dbReference>
<sequence>MESNMGVPRCTCCLFIATVACHIMVLVGNLSTAKMLNGLGKSASGWGSVASSITHALDNELTPAMHNVTQWLTTAVDVIDELEEGVDNLLTLTGSAVDSTMKSYAPTVNEETFKAKAHARVETVAKAAVKKIEPLTDKVMTALRPPLAQVEQWLGSFSPKIQDTLEEFGTVADRAQKLVDQVMTKVNSAGGMEEEMLWDTYHIFDPYDDGIQLKEFKQVADQYGISALQGKKSDQLLQKYDESGDGSIQISEYAQMVFDPSVPGMMTTILRTYSKKLNAVGSTLRGSHLRAEVADSLVDYLTIVCGKNLTKVGWITGKLVSGELPQEFTADVFYQLYMKQLDPNNLSPVDVGSLVMNYTVKANPKNTIAALDMLADTTFFATEGFDITVEDETVVQVIGWLSMSKDGEAALKSYAKIQPQGGENFAEAYNRVVLQREAKYTKLTGDAGGHYHSQAAQSLRDILLGGSSAASSSGDPDALQASSGAQPAKPATLRFAEELANNVSSSVKDFNEQTYAYSGTSSNPLDSTCNSINGMIKKTQSFLTLMNNIAGPGGQDFLKQQSMQFLSNTAQDIVLVSDELVNKGIQTVKCSAGQTDACNVGWQVDFPMKLSGGMTFITSNMKDLQGILPQVVKNLKLAKKEVGAVSGIISSISQILGLKAPPLLLKVSKMYKTVWVLYFIFFFLFSATMLFYAFWSNGWFGGPQADTASSSDPPQSFGERMGSCFRSCTACIGSCTSGHLCFWSLLLLAQVIILVLFLVSLLICILAGVQAFLGAGCSKIYLLGDNQVCTAVLGIFQIFLKTFGFFEPLEETCFHRELLTCKIIRDTTTHQAIVAIVGGLLASVLSFQMLIDSATKHERARCIRALQEEGLLKKGD</sequence>
<evidence type="ECO:0000256" key="1">
    <source>
        <dbReference type="ARBA" id="ARBA00022837"/>
    </source>
</evidence>
<feature type="transmembrane region" description="Helical" evidence="3">
    <location>
        <begin position="747"/>
        <end position="773"/>
    </location>
</feature>
<organism evidence="4">
    <name type="scientific">Cladocopium goreaui</name>
    <dbReference type="NCBI Taxonomy" id="2562237"/>
    <lineage>
        <taxon>Eukaryota</taxon>
        <taxon>Sar</taxon>
        <taxon>Alveolata</taxon>
        <taxon>Dinophyceae</taxon>
        <taxon>Suessiales</taxon>
        <taxon>Symbiodiniaceae</taxon>
        <taxon>Cladocopium</taxon>
    </lineage>
</organism>
<feature type="transmembrane region" description="Helical" evidence="3">
    <location>
        <begin position="6"/>
        <end position="27"/>
    </location>
</feature>
<keyword evidence="3" id="KW-0472">Membrane</keyword>
<dbReference type="EMBL" id="CAMXCT020006667">
    <property type="protein sequence ID" value="CAL1171343.1"/>
    <property type="molecule type" value="Genomic_DNA"/>
</dbReference>
<dbReference type="PROSITE" id="PS00018">
    <property type="entry name" value="EF_HAND_1"/>
    <property type="match status" value="1"/>
</dbReference>
<comment type="caution">
    <text evidence="4">The sequence shown here is derived from an EMBL/GenBank/DDBJ whole genome shotgun (WGS) entry which is preliminary data.</text>
</comment>
<dbReference type="EMBL" id="CAMXCT010006667">
    <property type="protein sequence ID" value="CAI4017968.1"/>
    <property type="molecule type" value="Genomic_DNA"/>
</dbReference>
<evidence type="ECO:0000256" key="2">
    <source>
        <dbReference type="SAM" id="MobiDB-lite"/>
    </source>
</evidence>